<feature type="non-terminal residue" evidence="1">
    <location>
        <position position="1"/>
    </location>
</feature>
<gene>
    <name evidence="1" type="ORF">Tci_063949</name>
</gene>
<dbReference type="EMBL" id="BKCJ010010525">
    <property type="protein sequence ID" value="GEU91971.1"/>
    <property type="molecule type" value="Genomic_DNA"/>
</dbReference>
<dbReference type="AlphaFoldDB" id="A0A6L2P0A5"/>
<protein>
    <submittedName>
        <fullName evidence="1">Uncharacterized protein</fullName>
    </submittedName>
</protein>
<comment type="caution">
    <text evidence="1">The sequence shown here is derived from an EMBL/GenBank/DDBJ whole genome shotgun (WGS) entry which is preliminary data.</text>
</comment>
<evidence type="ECO:0000313" key="1">
    <source>
        <dbReference type="EMBL" id="GEU91971.1"/>
    </source>
</evidence>
<accession>A0A6L2P0A5</accession>
<reference evidence="1" key="1">
    <citation type="journal article" date="2019" name="Sci. Rep.">
        <title>Draft genome of Tanacetum cinerariifolium, the natural source of mosquito coil.</title>
        <authorList>
            <person name="Yamashiro T."/>
            <person name="Shiraishi A."/>
            <person name="Satake H."/>
            <person name="Nakayama K."/>
        </authorList>
    </citation>
    <scope>NUCLEOTIDE SEQUENCE</scope>
</reference>
<sequence length="101" mass="11892">KIDYFNGMSYDDIRPIFEAMFDPNVAFLQNTKEQIDEEESRALKMINETPTEKAAKRQKLDEEVEELKRHLQIMPNKEDDVYTEATPLARKVPVVDYEIIN</sequence>
<proteinExistence type="predicted"/>
<organism evidence="1">
    <name type="scientific">Tanacetum cinerariifolium</name>
    <name type="common">Dalmatian daisy</name>
    <name type="synonym">Chrysanthemum cinerariifolium</name>
    <dbReference type="NCBI Taxonomy" id="118510"/>
    <lineage>
        <taxon>Eukaryota</taxon>
        <taxon>Viridiplantae</taxon>
        <taxon>Streptophyta</taxon>
        <taxon>Embryophyta</taxon>
        <taxon>Tracheophyta</taxon>
        <taxon>Spermatophyta</taxon>
        <taxon>Magnoliopsida</taxon>
        <taxon>eudicotyledons</taxon>
        <taxon>Gunneridae</taxon>
        <taxon>Pentapetalae</taxon>
        <taxon>asterids</taxon>
        <taxon>campanulids</taxon>
        <taxon>Asterales</taxon>
        <taxon>Asteraceae</taxon>
        <taxon>Asteroideae</taxon>
        <taxon>Anthemideae</taxon>
        <taxon>Anthemidinae</taxon>
        <taxon>Tanacetum</taxon>
    </lineage>
</organism>
<name>A0A6L2P0A5_TANCI</name>